<dbReference type="GO" id="GO:0047184">
    <property type="term" value="F:1-acylglycerophosphocholine O-acyltransferase activity"/>
    <property type="evidence" value="ECO:0007669"/>
    <property type="project" value="UniProtKB-EC"/>
</dbReference>
<evidence type="ECO:0000313" key="19">
    <source>
        <dbReference type="Ensembl" id="ENSLBEP00000015615.1"/>
    </source>
</evidence>
<comment type="pathway">
    <text evidence="2">Lipid metabolism; phospholipid metabolism.</text>
</comment>
<evidence type="ECO:0000256" key="1">
    <source>
        <dbReference type="ARBA" id="ARBA00004477"/>
    </source>
</evidence>
<dbReference type="Ensembl" id="ENSLBET00000016545.1">
    <property type="protein sequence ID" value="ENSLBEP00000015615.1"/>
    <property type="gene ID" value="ENSLBEG00000012097.1"/>
</dbReference>
<evidence type="ECO:0000256" key="8">
    <source>
        <dbReference type="ARBA" id="ARBA00022989"/>
    </source>
</evidence>
<feature type="transmembrane region" description="Helical" evidence="18">
    <location>
        <begin position="89"/>
        <end position="109"/>
    </location>
</feature>
<dbReference type="Proteomes" id="UP000261660">
    <property type="component" value="Unplaced"/>
</dbReference>
<dbReference type="InterPro" id="IPR049941">
    <property type="entry name" value="LPLAT_7/PORCN-like"/>
</dbReference>
<dbReference type="PANTHER" id="PTHR13906">
    <property type="entry name" value="PORCUPINE"/>
    <property type="match status" value="1"/>
</dbReference>
<keyword evidence="5" id="KW-0808">Transferase</keyword>
<evidence type="ECO:0000256" key="10">
    <source>
        <dbReference type="ARBA" id="ARBA00023136"/>
    </source>
</evidence>
<evidence type="ECO:0000256" key="5">
    <source>
        <dbReference type="ARBA" id="ARBA00022679"/>
    </source>
</evidence>
<keyword evidence="4" id="KW-0444">Lipid biosynthesis</keyword>
<evidence type="ECO:0000256" key="7">
    <source>
        <dbReference type="ARBA" id="ARBA00022824"/>
    </source>
</evidence>
<evidence type="ECO:0000256" key="12">
    <source>
        <dbReference type="ARBA" id="ARBA00023264"/>
    </source>
</evidence>
<feature type="transmembrane region" description="Helical" evidence="18">
    <location>
        <begin position="230"/>
        <end position="249"/>
    </location>
</feature>
<evidence type="ECO:0000256" key="4">
    <source>
        <dbReference type="ARBA" id="ARBA00022516"/>
    </source>
</evidence>
<feature type="transmembrane region" description="Helical" evidence="18">
    <location>
        <begin position="20"/>
        <end position="36"/>
    </location>
</feature>
<dbReference type="GO" id="GO:0006656">
    <property type="term" value="P:phosphatidylcholine biosynthetic process"/>
    <property type="evidence" value="ECO:0007669"/>
    <property type="project" value="TreeGrafter"/>
</dbReference>
<keyword evidence="10 18" id="KW-0472">Membrane</keyword>
<organism evidence="19 20">
    <name type="scientific">Labrus bergylta</name>
    <name type="common">ballan wrasse</name>
    <dbReference type="NCBI Taxonomy" id="56723"/>
    <lineage>
        <taxon>Eukaryota</taxon>
        <taxon>Metazoa</taxon>
        <taxon>Chordata</taxon>
        <taxon>Craniata</taxon>
        <taxon>Vertebrata</taxon>
        <taxon>Euteleostomi</taxon>
        <taxon>Actinopterygii</taxon>
        <taxon>Neopterygii</taxon>
        <taxon>Teleostei</taxon>
        <taxon>Neoteleostei</taxon>
        <taxon>Acanthomorphata</taxon>
        <taxon>Eupercaria</taxon>
        <taxon>Labriformes</taxon>
        <taxon>Labridae</taxon>
        <taxon>Labrus</taxon>
    </lineage>
</organism>
<accession>A0A3Q3M509</accession>
<comment type="subcellular location">
    <subcellularLocation>
        <location evidence="1">Endoplasmic reticulum membrane</location>
        <topology evidence="1">Multi-pass membrane protein</topology>
    </subcellularLocation>
</comment>
<keyword evidence="9" id="KW-0443">Lipid metabolism</keyword>
<evidence type="ECO:0000313" key="20">
    <source>
        <dbReference type="Proteomes" id="UP000261660"/>
    </source>
</evidence>
<feature type="transmembrane region" description="Helical" evidence="18">
    <location>
        <begin position="198"/>
        <end position="215"/>
    </location>
</feature>
<evidence type="ECO:0000256" key="6">
    <source>
        <dbReference type="ARBA" id="ARBA00022692"/>
    </source>
</evidence>
<evidence type="ECO:0000256" key="14">
    <source>
        <dbReference type="ARBA" id="ARBA00025707"/>
    </source>
</evidence>
<keyword evidence="7" id="KW-0256">Endoplasmic reticulum</keyword>
<reference evidence="19" key="2">
    <citation type="submission" date="2025-09" db="UniProtKB">
        <authorList>
            <consortium name="Ensembl"/>
        </authorList>
    </citation>
    <scope>IDENTIFICATION</scope>
</reference>
<keyword evidence="13" id="KW-0012">Acyltransferase</keyword>
<keyword evidence="6 18" id="KW-0812">Transmembrane</keyword>
<evidence type="ECO:0000256" key="15">
    <source>
        <dbReference type="ARBA" id="ARBA00026120"/>
    </source>
</evidence>
<proteinExistence type="inferred from homology"/>
<dbReference type="GeneTree" id="ENSGT01030000234564"/>
<comment type="pathway">
    <text evidence="14">Phospholipid metabolism.</text>
</comment>
<dbReference type="GO" id="GO:0030258">
    <property type="term" value="P:lipid modification"/>
    <property type="evidence" value="ECO:0007669"/>
    <property type="project" value="TreeGrafter"/>
</dbReference>
<evidence type="ECO:0000256" key="18">
    <source>
        <dbReference type="SAM" id="Phobius"/>
    </source>
</evidence>
<dbReference type="EC" id="2.3.1.23" evidence="15"/>
<comment type="similarity">
    <text evidence="3">Belongs to the membrane-bound acyltransferase family.</text>
</comment>
<evidence type="ECO:0000256" key="16">
    <source>
        <dbReference type="ARBA" id="ARBA00038923"/>
    </source>
</evidence>
<evidence type="ECO:0000256" key="13">
    <source>
        <dbReference type="ARBA" id="ARBA00023315"/>
    </source>
</evidence>
<dbReference type="PANTHER" id="PTHR13906:SF14">
    <property type="entry name" value="LYSOPHOSPHOLIPID ACYLTRANSFERASE 5"/>
    <property type="match status" value="1"/>
</dbReference>
<evidence type="ECO:0000256" key="9">
    <source>
        <dbReference type="ARBA" id="ARBA00023098"/>
    </source>
</evidence>
<name>A0A3Q3M509_9LABR</name>
<feature type="transmembrane region" description="Helical" evidence="18">
    <location>
        <begin position="375"/>
        <end position="393"/>
    </location>
</feature>
<dbReference type="EC" id="2.3.1.n6" evidence="16"/>
<sequence>MAAPLLESLSESLGSPEPAVRLILSILIGYPCALVYRRFLFYQSTTVIHLFHAVSGLALAAFNFGAQIYHSAVCILIQFLMLRLMGRTVTTVLCSFTFQMVYLLAGYYYTATEEYDIKWTMPHCVLTLKLDQLSSEQRNAALPSVPSLLEVCGFSYFYGGFLVGPQFTLRSYQKLVAGELTDCPGKPPNSVIPALKRFALGFLCLTIYAIFSPYYTDGYYLTDEYEAQPFWYRCVFILLWAKVILYKYVSCWVIEGVCILSGLGYNGVVDGEHQWDACANMKVWRFETTPLFGGTISSFNINTNAWAARHVFKRLKFLGNKTLSHVATLLFLTVWHGHHSGYILCFSMEFFIITVERQALALVRDSPLLSKLANSALYPLIYVVQQFFHWLFMGYPLVPFCLFTYDKWLKVYSSVYFCGHVFFLVAFLIMPYLRKALVPKKERSQKQD</sequence>
<evidence type="ECO:0000256" key="17">
    <source>
        <dbReference type="ARBA" id="ARBA00039721"/>
    </source>
</evidence>
<keyword evidence="12" id="KW-1208">Phospholipid metabolism</keyword>
<protein>
    <recommendedName>
        <fullName evidence="17">Lysophospholipid acyltransferase 5</fullName>
        <ecNumber evidence="15">2.3.1.23</ecNumber>
        <ecNumber evidence="16">2.3.1.n6</ecNumber>
    </recommendedName>
</protein>
<dbReference type="InterPro" id="IPR004299">
    <property type="entry name" value="MBOAT_fam"/>
</dbReference>
<keyword evidence="20" id="KW-1185">Reference proteome</keyword>
<dbReference type="AlphaFoldDB" id="A0A3Q3M509"/>
<feature type="transmembrane region" description="Helical" evidence="18">
    <location>
        <begin position="413"/>
        <end position="433"/>
    </location>
</feature>
<evidence type="ECO:0000256" key="2">
    <source>
        <dbReference type="ARBA" id="ARBA00005074"/>
    </source>
</evidence>
<evidence type="ECO:0000256" key="3">
    <source>
        <dbReference type="ARBA" id="ARBA00010323"/>
    </source>
</evidence>
<evidence type="ECO:0000256" key="11">
    <source>
        <dbReference type="ARBA" id="ARBA00023209"/>
    </source>
</evidence>
<dbReference type="Pfam" id="PF03062">
    <property type="entry name" value="MBOAT"/>
    <property type="match status" value="1"/>
</dbReference>
<dbReference type="GO" id="GO:0071617">
    <property type="term" value="F:lysophospholipid acyltransferase activity"/>
    <property type="evidence" value="ECO:0007669"/>
    <property type="project" value="TreeGrafter"/>
</dbReference>
<keyword evidence="8 18" id="KW-1133">Transmembrane helix</keyword>
<reference evidence="19" key="1">
    <citation type="submission" date="2025-08" db="UniProtKB">
        <authorList>
            <consortium name="Ensembl"/>
        </authorList>
    </citation>
    <scope>IDENTIFICATION</scope>
</reference>
<feature type="transmembrane region" description="Helical" evidence="18">
    <location>
        <begin position="318"/>
        <end position="335"/>
    </location>
</feature>
<feature type="transmembrane region" description="Helical" evidence="18">
    <location>
        <begin position="48"/>
        <end position="69"/>
    </location>
</feature>
<keyword evidence="11" id="KW-0594">Phospholipid biosynthesis</keyword>
<dbReference type="GO" id="GO:0005789">
    <property type="term" value="C:endoplasmic reticulum membrane"/>
    <property type="evidence" value="ECO:0007669"/>
    <property type="project" value="UniProtKB-SubCell"/>
</dbReference>